<dbReference type="Pfam" id="PF11790">
    <property type="entry name" value="Glyco_hydro_cc"/>
    <property type="match status" value="1"/>
</dbReference>
<dbReference type="PANTHER" id="PTHR34154">
    <property type="entry name" value="ALKALI-SENSITIVE LINKAGE PROTEIN 1"/>
    <property type="match status" value="1"/>
</dbReference>
<dbReference type="InterPro" id="IPR053183">
    <property type="entry name" value="ASL1"/>
</dbReference>
<dbReference type="InterPro" id="IPR013320">
    <property type="entry name" value="ConA-like_dom_sf"/>
</dbReference>
<keyword evidence="5" id="KW-1185">Reference proteome</keyword>
<dbReference type="InterPro" id="IPR018247">
    <property type="entry name" value="EF_Hand_1_Ca_BS"/>
</dbReference>
<dbReference type="InterPro" id="IPR036439">
    <property type="entry name" value="Dockerin_dom_sf"/>
</dbReference>
<evidence type="ECO:0000313" key="5">
    <source>
        <dbReference type="Proteomes" id="UP000318478"/>
    </source>
</evidence>
<dbReference type="InterPro" id="IPR024655">
    <property type="entry name" value="Asl1_glyco_hydro_catalytic"/>
</dbReference>
<dbReference type="SUPFAM" id="SSF49899">
    <property type="entry name" value="Concanavalin A-like lectins/glucanases"/>
    <property type="match status" value="2"/>
</dbReference>
<organism evidence="4 5">
    <name type="scientific">Posidoniimonas polymericola</name>
    <dbReference type="NCBI Taxonomy" id="2528002"/>
    <lineage>
        <taxon>Bacteria</taxon>
        <taxon>Pseudomonadati</taxon>
        <taxon>Planctomycetota</taxon>
        <taxon>Planctomycetia</taxon>
        <taxon>Pirellulales</taxon>
        <taxon>Lacipirellulaceae</taxon>
        <taxon>Posidoniimonas</taxon>
    </lineage>
</organism>
<dbReference type="Pfam" id="PF05345">
    <property type="entry name" value="He_PIG"/>
    <property type="match status" value="1"/>
</dbReference>
<reference evidence="4 5" key="1">
    <citation type="submission" date="2019-02" db="EMBL/GenBank/DDBJ databases">
        <title>Deep-cultivation of Planctomycetes and their phenomic and genomic characterization uncovers novel biology.</title>
        <authorList>
            <person name="Wiegand S."/>
            <person name="Jogler M."/>
            <person name="Boedeker C."/>
            <person name="Pinto D."/>
            <person name="Vollmers J."/>
            <person name="Rivas-Marin E."/>
            <person name="Kohn T."/>
            <person name="Peeters S.H."/>
            <person name="Heuer A."/>
            <person name="Rast P."/>
            <person name="Oberbeckmann S."/>
            <person name="Bunk B."/>
            <person name="Jeske O."/>
            <person name="Meyerdierks A."/>
            <person name="Storesund J.E."/>
            <person name="Kallscheuer N."/>
            <person name="Luecker S."/>
            <person name="Lage O.M."/>
            <person name="Pohl T."/>
            <person name="Merkel B.J."/>
            <person name="Hornburger P."/>
            <person name="Mueller R.-W."/>
            <person name="Bruemmer F."/>
            <person name="Labrenz M."/>
            <person name="Spormann A.M."/>
            <person name="Op Den Camp H."/>
            <person name="Overmann J."/>
            <person name="Amann R."/>
            <person name="Jetten M.S.M."/>
            <person name="Mascher T."/>
            <person name="Medema M.H."/>
            <person name="Devos D.P."/>
            <person name="Kaster A.-K."/>
            <person name="Ovreas L."/>
            <person name="Rohde M."/>
            <person name="Galperin M.Y."/>
            <person name="Jogler C."/>
        </authorList>
    </citation>
    <scope>NUCLEOTIDE SEQUENCE [LARGE SCALE GENOMIC DNA]</scope>
    <source>
        <strain evidence="4 5">Pla123a</strain>
    </source>
</reference>
<comment type="caution">
    <text evidence="4">The sequence shown here is derived from an EMBL/GenBank/DDBJ whole genome shotgun (WGS) entry which is preliminary data.</text>
</comment>
<evidence type="ECO:0000313" key="4">
    <source>
        <dbReference type="EMBL" id="TWT85408.1"/>
    </source>
</evidence>
<dbReference type="GO" id="GO:0016787">
    <property type="term" value="F:hydrolase activity"/>
    <property type="evidence" value="ECO:0007669"/>
    <property type="project" value="UniProtKB-KW"/>
</dbReference>
<dbReference type="Gene3D" id="3.20.20.80">
    <property type="entry name" value="Glycosidases"/>
    <property type="match status" value="1"/>
</dbReference>
<dbReference type="Gene3D" id="2.60.120.200">
    <property type="match status" value="2"/>
</dbReference>
<keyword evidence="2" id="KW-1015">Disulfide bond</keyword>
<dbReference type="SMART" id="SM00560">
    <property type="entry name" value="LamGL"/>
    <property type="match status" value="1"/>
</dbReference>
<keyword evidence="1" id="KW-0732">Signal</keyword>
<dbReference type="AlphaFoldDB" id="A0A5C5ZE16"/>
<dbReference type="GO" id="GO:0071966">
    <property type="term" value="P:fungal-type cell wall polysaccharide metabolic process"/>
    <property type="evidence" value="ECO:0007669"/>
    <property type="project" value="TreeGrafter"/>
</dbReference>
<dbReference type="Pfam" id="PF13385">
    <property type="entry name" value="Laminin_G_3"/>
    <property type="match status" value="2"/>
</dbReference>
<gene>
    <name evidence="4" type="ORF">Pla123a_02150</name>
</gene>
<evidence type="ECO:0000256" key="2">
    <source>
        <dbReference type="ARBA" id="ARBA00023157"/>
    </source>
</evidence>
<accession>A0A5C5ZE16</accession>
<keyword evidence="4" id="KW-0378">Hydrolase</keyword>
<feature type="domain" description="LamG-like jellyroll fold" evidence="3">
    <location>
        <begin position="91"/>
        <end position="232"/>
    </location>
</feature>
<proteinExistence type="predicted"/>
<evidence type="ECO:0000256" key="1">
    <source>
        <dbReference type="ARBA" id="ARBA00022729"/>
    </source>
</evidence>
<dbReference type="SUPFAM" id="SSF49313">
    <property type="entry name" value="Cadherin-like"/>
    <property type="match status" value="1"/>
</dbReference>
<dbReference type="GO" id="GO:0000272">
    <property type="term" value="P:polysaccharide catabolic process"/>
    <property type="evidence" value="ECO:0007669"/>
    <property type="project" value="InterPro"/>
</dbReference>
<dbReference type="PANTHER" id="PTHR34154:SF3">
    <property type="entry name" value="ALKALI-SENSITIVE LINKAGE PROTEIN 1"/>
    <property type="match status" value="1"/>
</dbReference>
<dbReference type="Proteomes" id="UP000318478">
    <property type="component" value="Unassembled WGS sequence"/>
</dbReference>
<dbReference type="SUPFAM" id="SSF51445">
    <property type="entry name" value="(Trans)glycosidases"/>
    <property type="match status" value="1"/>
</dbReference>
<dbReference type="InterPro" id="IPR015919">
    <property type="entry name" value="Cadherin-like_sf"/>
</dbReference>
<dbReference type="GO" id="GO:0005509">
    <property type="term" value="F:calcium ion binding"/>
    <property type="evidence" value="ECO:0007669"/>
    <property type="project" value="InterPro"/>
</dbReference>
<name>A0A5C5ZE16_9BACT</name>
<dbReference type="GO" id="GO:0016020">
    <property type="term" value="C:membrane"/>
    <property type="evidence" value="ECO:0007669"/>
    <property type="project" value="InterPro"/>
</dbReference>
<evidence type="ECO:0000259" key="3">
    <source>
        <dbReference type="SMART" id="SM00560"/>
    </source>
</evidence>
<dbReference type="PROSITE" id="PS00018">
    <property type="entry name" value="EF_HAND_1"/>
    <property type="match status" value="1"/>
</dbReference>
<dbReference type="InterPro" id="IPR017853">
    <property type="entry name" value="GH"/>
</dbReference>
<dbReference type="EMBL" id="SJPO01000001">
    <property type="protein sequence ID" value="TWT85408.1"/>
    <property type="molecule type" value="Genomic_DNA"/>
</dbReference>
<sequence length="1113" mass="118931">MTQRRRPPLSNGSGRRLSFESLEGRAMLSLTHLYTFNDGTADDSVGTAHGTLVNGAAVLDQKLALQNSGVTSGDSANVQYVQLPANLLTTADATIEFWFQAGQSENWTRVFDFGNKVGGAGDSYLFYSQQSGAGDSRATLHPSSVAETVASSSTTDDGAPHQVAVVMDAANGAFRLHVDGQLVSSVPMGRGSNGLSINDTLNFLGRSLFDADPGFTGLIDEVRIYDHALTAGEITVSAAEGPAVVPLPGDYDRSGVVDAADRVVWVTNYGSESNLEADGNGDGRVDAADYAVWRDNLGLGEPTPPSQVLEDESLTVPSLSRSIIELTGRSELHLTSATNPLTAEVRLNSPDAWLFFENVKPTEVMSDYLMNVRVNGAAAFAGINVRVVQHGVGTVVIPQDYRFVPLEVFTGPQFTGDSAELDVYTYYNTPATLGVLQQNASSFVLKRGYMATIASDANARYSQVYVAQDHDLEIALLPEQFDNQVRFIRVLPWRWVAKKGASDIGPETLDASWFYNWNNSEDSTLDYEYVPIRQQRWWPAYPTNKEEVTHLLGYNEPNNPVEDAYTSLGNGSVDTAIAVWPELLQSGLRVGSPAVTDGGKAWLYEFMDKAIAADLRVDYIAIHNYQAGQSAASLKSWLQDVYDRYHLPIWITEFNNGANWTGGADPTYAQNAQWVADITEMMDTTPWIERYSIYSRVEAVREMTYSDGSLTPAGQVYHNNDSPIGYVQEIPANHPTSGRSIASYAFDDDAHDQSGYGYNGYVAGVPRYATDPTQGQVIDLGGDSHVQLPEGVASGDGFTFAGWVNWDGGGNWQRIFDFGNDTSSYMFLTPSNGSSMRFAIKDGGGEQTVQTATLPVDQWTHVAVTLGGGSAKLYVNGALVATNNSLTITPSDFAPTNNYLGKSQFTNDPLLNGQLNDVLVTDYALTATQIAGLMANTPPVFAAAEVNLGPAPIDTPFSGSLAGLATDADPGDSVTYAKANGPAWLTVAANGALSGTPTDPGLATQEFVVAATDSRGAVSYTVVTIPLQGAVGRGPVLAFSADEQADAPQAIIDAPIAAAAQVDLNLLLTLDHLDATDDAWASLAEPVAAGAEIDEAAQADLNAAQFDGAFASL</sequence>
<dbReference type="Gene3D" id="1.10.1330.10">
    <property type="entry name" value="Dockerin domain"/>
    <property type="match status" value="1"/>
</dbReference>
<dbReference type="OrthoDB" id="9809583at2"/>
<dbReference type="InterPro" id="IPR013783">
    <property type="entry name" value="Ig-like_fold"/>
</dbReference>
<dbReference type="Gene3D" id="2.60.40.10">
    <property type="entry name" value="Immunoglobulins"/>
    <property type="match status" value="1"/>
</dbReference>
<protein>
    <submittedName>
        <fullName evidence="4">Glycosyl hydrolase catalytic core</fullName>
    </submittedName>
</protein>
<dbReference type="RefSeq" id="WP_146583674.1">
    <property type="nucleotide sequence ID" value="NZ_SJPO01000001.1"/>
</dbReference>
<dbReference type="InterPro" id="IPR006558">
    <property type="entry name" value="LamG-like"/>
</dbReference>